<dbReference type="SUPFAM" id="SSF56300">
    <property type="entry name" value="Metallo-dependent phosphatases"/>
    <property type="match status" value="1"/>
</dbReference>
<dbReference type="EMBL" id="FNHG01000005">
    <property type="protein sequence ID" value="SDM10475.1"/>
    <property type="molecule type" value="Genomic_DNA"/>
</dbReference>
<dbReference type="PANTHER" id="PTHR42850">
    <property type="entry name" value="METALLOPHOSPHOESTERASE"/>
    <property type="match status" value="1"/>
</dbReference>
<dbReference type="RefSeq" id="WP_091768254.1">
    <property type="nucleotide sequence ID" value="NZ_FNHG01000005.1"/>
</dbReference>
<feature type="domain" description="Calcineurin-like phosphoesterase" evidence="1">
    <location>
        <begin position="17"/>
        <end position="214"/>
    </location>
</feature>
<dbReference type="PANTHER" id="PTHR42850:SF7">
    <property type="entry name" value="BIS(5'-NUCLEOSYL)-TETRAPHOSPHATASE PRPE [ASYMMETRICAL]"/>
    <property type="match status" value="1"/>
</dbReference>
<proteinExistence type="predicted"/>
<dbReference type="STRING" id="144026.SAMN04488568_10522"/>
<dbReference type="AlphaFoldDB" id="A0A1G9QJL6"/>
<name>A0A1G9QJL6_9PROT</name>
<protein>
    <submittedName>
        <fullName evidence="2">Calcineurin-like phosphoesterase</fullName>
    </submittedName>
</protein>
<accession>A0A1G9QJL6</accession>
<gene>
    <name evidence="2" type="ORF">SAMN04488568_10522</name>
</gene>
<dbReference type="GO" id="GO:0016791">
    <property type="term" value="F:phosphatase activity"/>
    <property type="evidence" value="ECO:0007669"/>
    <property type="project" value="TreeGrafter"/>
</dbReference>
<organism evidence="2 3">
    <name type="scientific">Maricaulis salignorans</name>
    <dbReference type="NCBI Taxonomy" id="144026"/>
    <lineage>
        <taxon>Bacteria</taxon>
        <taxon>Pseudomonadati</taxon>
        <taxon>Pseudomonadota</taxon>
        <taxon>Alphaproteobacteria</taxon>
        <taxon>Maricaulales</taxon>
        <taxon>Maricaulaceae</taxon>
        <taxon>Maricaulis</taxon>
    </lineage>
</organism>
<sequence>MLPQNTLHFDRRHDRGPFDIVGDVHGCAGELELLLGKLGYLVEHDGPEGHRHYEVSHPQGRRVVFLGDLVDRGPRSPDVLRLAMSMVEAERALCVTGNHDDKLRRWLLGRDVKVSHGLGDTISQFQTQPDGFRDTVHEFLDQLAHHHVLDGGGLIVAHAGLVEDMHYQSGGKARGFALYGATTGEQDEYGLPVRLDWAQDYAGDAHVVYGHMAVTEAVWVNRTICIDTGCVFGGQLTALRWPERKLVTVGALETYYASLRPR</sequence>
<evidence type="ECO:0000313" key="3">
    <source>
        <dbReference type="Proteomes" id="UP000199759"/>
    </source>
</evidence>
<dbReference type="CDD" id="cd07423">
    <property type="entry name" value="MPP_Prp_like"/>
    <property type="match status" value="1"/>
</dbReference>
<evidence type="ECO:0000313" key="2">
    <source>
        <dbReference type="EMBL" id="SDM10475.1"/>
    </source>
</evidence>
<dbReference type="Gene3D" id="3.60.21.10">
    <property type="match status" value="1"/>
</dbReference>
<dbReference type="OrthoDB" id="9807890at2"/>
<reference evidence="2 3" key="1">
    <citation type="submission" date="2016-10" db="EMBL/GenBank/DDBJ databases">
        <authorList>
            <person name="de Groot N.N."/>
        </authorList>
    </citation>
    <scope>NUCLEOTIDE SEQUENCE [LARGE SCALE GENOMIC DNA]</scope>
    <source>
        <strain evidence="2 3">DSM 16077</strain>
    </source>
</reference>
<evidence type="ECO:0000259" key="1">
    <source>
        <dbReference type="Pfam" id="PF00149"/>
    </source>
</evidence>
<keyword evidence="3" id="KW-1185">Reference proteome</keyword>
<dbReference type="InterPro" id="IPR050126">
    <property type="entry name" value="Ap4A_hydrolase"/>
</dbReference>
<dbReference type="InterPro" id="IPR041780">
    <property type="entry name" value="MPP_PrpE-like"/>
</dbReference>
<dbReference type="InterPro" id="IPR029052">
    <property type="entry name" value="Metallo-depent_PP-like"/>
</dbReference>
<dbReference type="Pfam" id="PF00149">
    <property type="entry name" value="Metallophos"/>
    <property type="match status" value="1"/>
</dbReference>
<dbReference type="InterPro" id="IPR004843">
    <property type="entry name" value="Calcineurin-like_PHP"/>
</dbReference>
<dbReference type="GO" id="GO:0005737">
    <property type="term" value="C:cytoplasm"/>
    <property type="evidence" value="ECO:0007669"/>
    <property type="project" value="TreeGrafter"/>
</dbReference>
<dbReference type="Proteomes" id="UP000199759">
    <property type="component" value="Unassembled WGS sequence"/>
</dbReference>